<name>A0ABP8L5P6_9MICO</name>
<accession>A0ABP8L5P6</accession>
<reference evidence="3" key="1">
    <citation type="journal article" date="2019" name="Int. J. Syst. Evol. Microbiol.">
        <title>The Global Catalogue of Microorganisms (GCM) 10K type strain sequencing project: providing services to taxonomists for standard genome sequencing and annotation.</title>
        <authorList>
            <consortium name="The Broad Institute Genomics Platform"/>
            <consortium name="The Broad Institute Genome Sequencing Center for Infectious Disease"/>
            <person name="Wu L."/>
            <person name="Ma J."/>
        </authorList>
    </citation>
    <scope>NUCLEOTIDE SEQUENCE [LARGE SCALE GENOMIC DNA]</scope>
    <source>
        <strain evidence="3">JCM 17810</strain>
    </source>
</reference>
<gene>
    <name evidence="2" type="ORF">GCM10023169_16080</name>
</gene>
<comment type="caution">
    <text evidence="2">The sequence shown here is derived from an EMBL/GenBank/DDBJ whole genome shotgun (WGS) entry which is preliminary data.</text>
</comment>
<dbReference type="EMBL" id="BAABGN010000006">
    <property type="protein sequence ID" value="GAA4422133.1"/>
    <property type="molecule type" value="Genomic_DNA"/>
</dbReference>
<dbReference type="Proteomes" id="UP001500622">
    <property type="component" value="Unassembled WGS sequence"/>
</dbReference>
<protein>
    <recommendedName>
        <fullName evidence="4">DUF4352 domain-containing protein</fullName>
    </recommendedName>
</protein>
<feature type="region of interest" description="Disordered" evidence="1">
    <location>
        <begin position="36"/>
        <end position="113"/>
    </location>
</feature>
<organism evidence="2 3">
    <name type="scientific">Georgenia halophila</name>
    <dbReference type="NCBI Taxonomy" id="620889"/>
    <lineage>
        <taxon>Bacteria</taxon>
        <taxon>Bacillati</taxon>
        <taxon>Actinomycetota</taxon>
        <taxon>Actinomycetes</taxon>
        <taxon>Micrococcales</taxon>
        <taxon>Bogoriellaceae</taxon>
        <taxon>Georgenia</taxon>
    </lineage>
</organism>
<proteinExistence type="predicted"/>
<sequence>MSKDTSSSRRRTRLVVIATALIVAVVVAWALSVSGGEEPTATGEGGQVSSQSTGTAPTSESSDTPSAESPDTPSAEPSSPSPEPPDATTMPAPDAGTPGTIGEGKTEAVEPVSVKDPVALDATGDFGTGLTVELAAIEQVQGVARAPGEIAGPALAVTVEATNGSDEATSLDGVVVSLSYGENRTPASGFSKGSSPLRGILAAGSSVRGTYVIAVPEGQREDVRVEISYTGSAPTVAFAGAVK</sequence>
<evidence type="ECO:0000256" key="1">
    <source>
        <dbReference type="SAM" id="MobiDB-lite"/>
    </source>
</evidence>
<keyword evidence="3" id="KW-1185">Reference proteome</keyword>
<feature type="compositionally biased region" description="Low complexity" evidence="1">
    <location>
        <begin position="86"/>
        <end position="100"/>
    </location>
</feature>
<evidence type="ECO:0000313" key="3">
    <source>
        <dbReference type="Proteomes" id="UP001500622"/>
    </source>
</evidence>
<evidence type="ECO:0008006" key="4">
    <source>
        <dbReference type="Google" id="ProtNLM"/>
    </source>
</evidence>
<evidence type="ECO:0000313" key="2">
    <source>
        <dbReference type="EMBL" id="GAA4422133.1"/>
    </source>
</evidence>
<feature type="compositionally biased region" description="Low complexity" evidence="1">
    <location>
        <begin position="55"/>
        <end position="78"/>
    </location>
</feature>